<accession>A0A0A8ZZ37</accession>
<reference evidence="1" key="1">
    <citation type="submission" date="2014-09" db="EMBL/GenBank/DDBJ databases">
        <authorList>
            <person name="Magalhaes I.L.F."/>
            <person name="Oliveira U."/>
            <person name="Santos F.R."/>
            <person name="Vidigal T.H.D.A."/>
            <person name="Brescovit A.D."/>
            <person name="Santos A.J."/>
        </authorList>
    </citation>
    <scope>NUCLEOTIDE SEQUENCE</scope>
    <source>
        <tissue evidence="1">Shoot tissue taken approximately 20 cm above the soil surface</tissue>
    </source>
</reference>
<name>A0A0A8ZZ37_ARUDO</name>
<organism evidence="1">
    <name type="scientific">Arundo donax</name>
    <name type="common">Giant reed</name>
    <name type="synonym">Donax arundinaceus</name>
    <dbReference type="NCBI Taxonomy" id="35708"/>
    <lineage>
        <taxon>Eukaryota</taxon>
        <taxon>Viridiplantae</taxon>
        <taxon>Streptophyta</taxon>
        <taxon>Embryophyta</taxon>
        <taxon>Tracheophyta</taxon>
        <taxon>Spermatophyta</taxon>
        <taxon>Magnoliopsida</taxon>
        <taxon>Liliopsida</taxon>
        <taxon>Poales</taxon>
        <taxon>Poaceae</taxon>
        <taxon>PACMAD clade</taxon>
        <taxon>Arundinoideae</taxon>
        <taxon>Arundineae</taxon>
        <taxon>Arundo</taxon>
    </lineage>
</organism>
<protein>
    <submittedName>
        <fullName evidence="1">Uncharacterized protein</fullName>
    </submittedName>
</protein>
<proteinExistence type="predicted"/>
<evidence type="ECO:0000313" key="1">
    <source>
        <dbReference type="EMBL" id="JAD40052.1"/>
    </source>
</evidence>
<reference evidence="1" key="2">
    <citation type="journal article" date="2015" name="Data Brief">
        <title>Shoot transcriptome of the giant reed, Arundo donax.</title>
        <authorList>
            <person name="Barrero R.A."/>
            <person name="Guerrero F.D."/>
            <person name="Moolhuijzen P."/>
            <person name="Goolsby J.A."/>
            <person name="Tidwell J."/>
            <person name="Bellgard S.E."/>
            <person name="Bellgard M.I."/>
        </authorList>
    </citation>
    <scope>NUCLEOTIDE SEQUENCE</scope>
    <source>
        <tissue evidence="1">Shoot tissue taken approximately 20 cm above the soil surface</tissue>
    </source>
</reference>
<sequence>MLYRLLLFLQFLLLFCSLCESM</sequence>
<dbReference type="EMBL" id="GBRH01257843">
    <property type="protein sequence ID" value="JAD40052.1"/>
    <property type="molecule type" value="Transcribed_RNA"/>
</dbReference>
<dbReference type="AlphaFoldDB" id="A0A0A8ZZ37"/>